<dbReference type="OrthoDB" id="9782872at2"/>
<feature type="chain" id="PRO_5018297099" description="Chitooligosaccharide deacetylase" evidence="7">
    <location>
        <begin position="34"/>
        <end position="353"/>
    </location>
</feature>
<evidence type="ECO:0000256" key="2">
    <source>
        <dbReference type="ARBA" id="ARBA00004613"/>
    </source>
</evidence>
<evidence type="ECO:0000256" key="5">
    <source>
        <dbReference type="ARBA" id="ARBA00022729"/>
    </source>
</evidence>
<evidence type="ECO:0000313" key="10">
    <source>
        <dbReference type="Proteomes" id="UP000271227"/>
    </source>
</evidence>
<dbReference type="GO" id="GO:0005975">
    <property type="term" value="P:carbohydrate metabolic process"/>
    <property type="evidence" value="ECO:0007669"/>
    <property type="project" value="InterPro"/>
</dbReference>
<evidence type="ECO:0000256" key="4">
    <source>
        <dbReference type="ARBA" id="ARBA00020071"/>
    </source>
</evidence>
<comment type="similarity">
    <text evidence="3">Belongs to the polysaccharide deacetylase family.</text>
</comment>
<keyword evidence="5 7" id="KW-0732">Signal</keyword>
<evidence type="ECO:0000313" key="9">
    <source>
        <dbReference type="EMBL" id="RMB02855.1"/>
    </source>
</evidence>
<comment type="function">
    <text evidence="1">Is involved in generating a small heat-stable compound (Nod), an acylated oligomer of N-acetylglucosamine, that stimulates mitosis in various plant protoplasts.</text>
</comment>
<dbReference type="RefSeq" id="WP_121939847.1">
    <property type="nucleotide sequence ID" value="NZ_REFR01000014.1"/>
</dbReference>
<dbReference type="PROSITE" id="PS51677">
    <property type="entry name" value="NODB"/>
    <property type="match status" value="1"/>
</dbReference>
<name>A0A3M0C1V1_9PROT</name>
<feature type="signal peptide" evidence="7">
    <location>
        <begin position="1"/>
        <end position="33"/>
    </location>
</feature>
<comment type="caution">
    <text evidence="9">The sequence shown here is derived from an EMBL/GenBank/DDBJ whole genome shotgun (WGS) entry which is preliminary data.</text>
</comment>
<gene>
    <name evidence="9" type="ORF">BXY39_3207</name>
</gene>
<dbReference type="Gene3D" id="3.20.20.370">
    <property type="entry name" value="Glycoside hydrolase/deacetylase"/>
    <property type="match status" value="1"/>
</dbReference>
<sequence length="353" mass="39494">MQKYRPRTIRRLVRTIALATALLAAFTPASVMADQSAVILMYHRFGEDTYPSTNIRLEQFDAHLEQLRRGGYHVMPLHEVIRRIRTRTDLPERSVAITVDDAYASVMTEAWPRLKAAGMPMTLFVAADAVDSGSSNYMRWDDIRRLRDEGVTIANHGAGHLHMLSVPTADAIADIQRGNRRLEEEVGAPAKLFAYPYGEYDETLAAEIATLGYEAAFAQYSAPVGFDMSLFSLPRFALNERYGTSDRFRLISQTLPLPVSDQVPRNPVLDVKGNPPAIGFTVEVEAGNLAGLACYPSHLGRAADLVQLGRRVEVRFDRPFPAGRNRLNCTLRSPDGRWYWYGKMFYVPGGILD</sequence>
<organism evidence="9 10">
    <name type="scientific">Eilatimonas milleporae</name>
    <dbReference type="NCBI Taxonomy" id="911205"/>
    <lineage>
        <taxon>Bacteria</taxon>
        <taxon>Pseudomonadati</taxon>
        <taxon>Pseudomonadota</taxon>
        <taxon>Alphaproteobacteria</taxon>
        <taxon>Kordiimonadales</taxon>
        <taxon>Kordiimonadaceae</taxon>
        <taxon>Eilatimonas</taxon>
    </lineage>
</organism>
<dbReference type="Pfam" id="PF01522">
    <property type="entry name" value="Polysacc_deac_1"/>
    <property type="match status" value="1"/>
</dbReference>
<dbReference type="InParanoid" id="A0A3M0C1V1"/>
<feature type="domain" description="NodB homology" evidence="8">
    <location>
        <begin position="93"/>
        <end position="291"/>
    </location>
</feature>
<dbReference type="InterPro" id="IPR002509">
    <property type="entry name" value="NODB_dom"/>
</dbReference>
<accession>A0A3M0C1V1</accession>
<evidence type="ECO:0000256" key="7">
    <source>
        <dbReference type="SAM" id="SignalP"/>
    </source>
</evidence>
<dbReference type="InterPro" id="IPR011330">
    <property type="entry name" value="Glyco_hydro/deAcase_b/a-brl"/>
</dbReference>
<dbReference type="CDD" id="cd10973">
    <property type="entry name" value="CE4_DAC_u4_5s"/>
    <property type="match status" value="1"/>
</dbReference>
<dbReference type="PANTHER" id="PTHR34216">
    <property type="match status" value="1"/>
</dbReference>
<reference evidence="9 10" key="1">
    <citation type="submission" date="2018-10" db="EMBL/GenBank/DDBJ databases">
        <title>Genomic Encyclopedia of Archaeal and Bacterial Type Strains, Phase II (KMG-II): from individual species to whole genera.</title>
        <authorList>
            <person name="Goeker M."/>
        </authorList>
    </citation>
    <scope>NUCLEOTIDE SEQUENCE [LARGE SCALE GENOMIC DNA]</scope>
    <source>
        <strain evidence="9 10">DSM 25217</strain>
    </source>
</reference>
<keyword evidence="10" id="KW-1185">Reference proteome</keyword>
<dbReference type="InterPro" id="IPR051398">
    <property type="entry name" value="Polysacch_Deacetylase"/>
</dbReference>
<dbReference type="GO" id="GO:0016810">
    <property type="term" value="F:hydrolase activity, acting on carbon-nitrogen (but not peptide) bonds"/>
    <property type="evidence" value="ECO:0007669"/>
    <property type="project" value="InterPro"/>
</dbReference>
<evidence type="ECO:0000256" key="6">
    <source>
        <dbReference type="ARBA" id="ARBA00032976"/>
    </source>
</evidence>
<dbReference type="EMBL" id="REFR01000014">
    <property type="protein sequence ID" value="RMB02855.1"/>
    <property type="molecule type" value="Genomic_DNA"/>
</dbReference>
<comment type="subcellular location">
    <subcellularLocation>
        <location evidence="2">Secreted</location>
    </subcellularLocation>
</comment>
<evidence type="ECO:0000256" key="3">
    <source>
        <dbReference type="ARBA" id="ARBA00010973"/>
    </source>
</evidence>
<dbReference type="GO" id="GO:0005576">
    <property type="term" value="C:extracellular region"/>
    <property type="evidence" value="ECO:0007669"/>
    <property type="project" value="UniProtKB-SubCell"/>
</dbReference>
<dbReference type="AlphaFoldDB" id="A0A3M0C1V1"/>
<proteinExistence type="inferred from homology"/>
<dbReference type="PANTHER" id="PTHR34216:SF3">
    <property type="entry name" value="POLY-BETA-1,6-N-ACETYL-D-GLUCOSAMINE N-DEACETYLASE"/>
    <property type="match status" value="1"/>
</dbReference>
<dbReference type="Proteomes" id="UP000271227">
    <property type="component" value="Unassembled WGS sequence"/>
</dbReference>
<protein>
    <recommendedName>
        <fullName evidence="4">Chitooligosaccharide deacetylase</fullName>
    </recommendedName>
    <alternativeName>
        <fullName evidence="6">Nodulation protein B</fullName>
    </alternativeName>
</protein>
<evidence type="ECO:0000259" key="8">
    <source>
        <dbReference type="PROSITE" id="PS51677"/>
    </source>
</evidence>
<dbReference type="SUPFAM" id="SSF88713">
    <property type="entry name" value="Glycoside hydrolase/deacetylase"/>
    <property type="match status" value="1"/>
</dbReference>
<evidence type="ECO:0000256" key="1">
    <source>
        <dbReference type="ARBA" id="ARBA00003236"/>
    </source>
</evidence>